<dbReference type="InterPro" id="IPR013154">
    <property type="entry name" value="ADH-like_N"/>
</dbReference>
<evidence type="ECO:0000256" key="6">
    <source>
        <dbReference type="RuleBase" id="RU361277"/>
    </source>
</evidence>
<dbReference type="InterPro" id="IPR002328">
    <property type="entry name" value="ADH_Zn_CS"/>
</dbReference>
<dbReference type="Gene3D" id="3.40.50.720">
    <property type="entry name" value="NAD(P)-binding Rossmann-like Domain"/>
    <property type="match status" value="1"/>
</dbReference>
<sequence length="283" mass="30499">MSDNPSFVLHGINNVAYEQRPIPEISDDEVLVEVKKTGICGSDVHYLVAGRIGQFIVEDPMVLGHESAGIVSKVGPKVKHLKPGDRVAMEPGATCRVCEDCKRGRYELCPDIVFAATPPYDGTLARYYPIPADLCYKLPDHLTLEDGAMMEPLSVAIHAVAIDLVVEASGAEVSIQTGIFIARTGGTFVQLGMGAPQVVIPITTLLTKELNFKGSFRYGPGDYELAIALVEQGKIDLKPLITHRFTFDQAIEAFETTKVGKSPDGKPVIKAVISGPDVPVDVI</sequence>
<evidence type="ECO:0000256" key="1">
    <source>
        <dbReference type="ARBA" id="ARBA00001947"/>
    </source>
</evidence>
<dbReference type="PANTHER" id="PTHR43161:SF9">
    <property type="entry name" value="SORBITOL DEHYDROGENASE"/>
    <property type="match status" value="1"/>
</dbReference>
<dbReference type="InterPro" id="IPR036291">
    <property type="entry name" value="NAD(P)-bd_dom_sf"/>
</dbReference>
<dbReference type="CDD" id="cd05285">
    <property type="entry name" value="sorbitol_DH"/>
    <property type="match status" value="1"/>
</dbReference>
<dbReference type="Proteomes" id="UP001497453">
    <property type="component" value="Chromosome 2"/>
</dbReference>
<feature type="domain" description="Enoyl reductase (ER)" evidence="7">
    <location>
        <begin position="11"/>
        <end position="269"/>
    </location>
</feature>
<accession>A0ABP1D269</accession>
<evidence type="ECO:0000256" key="2">
    <source>
        <dbReference type="ARBA" id="ARBA00008072"/>
    </source>
</evidence>
<evidence type="ECO:0000256" key="4">
    <source>
        <dbReference type="ARBA" id="ARBA00022833"/>
    </source>
</evidence>
<dbReference type="PANTHER" id="PTHR43161">
    <property type="entry name" value="SORBITOL DEHYDROGENASE"/>
    <property type="match status" value="1"/>
</dbReference>
<dbReference type="SUPFAM" id="SSF50129">
    <property type="entry name" value="GroES-like"/>
    <property type="match status" value="1"/>
</dbReference>
<dbReference type="Pfam" id="PF00107">
    <property type="entry name" value="ADH_zinc_N"/>
    <property type="match status" value="1"/>
</dbReference>
<dbReference type="EMBL" id="OZ037945">
    <property type="protein sequence ID" value="CAL1700824.1"/>
    <property type="molecule type" value="Genomic_DNA"/>
</dbReference>
<keyword evidence="9" id="KW-1185">Reference proteome</keyword>
<evidence type="ECO:0000313" key="8">
    <source>
        <dbReference type="EMBL" id="CAL1700824.1"/>
    </source>
</evidence>
<gene>
    <name evidence="8" type="ORF">GFSPODELE1_LOCUS3305</name>
</gene>
<protein>
    <recommendedName>
        <fullName evidence="7">Enoyl reductase (ER) domain-containing protein</fullName>
    </recommendedName>
</protein>
<proteinExistence type="inferred from homology"/>
<name>A0ABP1D269_9APHY</name>
<organism evidence="8 9">
    <name type="scientific">Somion occarium</name>
    <dbReference type="NCBI Taxonomy" id="3059160"/>
    <lineage>
        <taxon>Eukaryota</taxon>
        <taxon>Fungi</taxon>
        <taxon>Dikarya</taxon>
        <taxon>Basidiomycota</taxon>
        <taxon>Agaricomycotina</taxon>
        <taxon>Agaricomycetes</taxon>
        <taxon>Polyporales</taxon>
        <taxon>Cerrenaceae</taxon>
        <taxon>Somion</taxon>
    </lineage>
</organism>
<dbReference type="Pfam" id="PF08240">
    <property type="entry name" value="ADH_N"/>
    <property type="match status" value="1"/>
</dbReference>
<dbReference type="Gene3D" id="3.90.180.10">
    <property type="entry name" value="Medium-chain alcohol dehydrogenases, catalytic domain"/>
    <property type="match status" value="2"/>
</dbReference>
<evidence type="ECO:0000259" key="7">
    <source>
        <dbReference type="SMART" id="SM00829"/>
    </source>
</evidence>
<dbReference type="InterPro" id="IPR045306">
    <property type="entry name" value="SDH-like"/>
</dbReference>
<dbReference type="SMART" id="SM00829">
    <property type="entry name" value="PKS_ER"/>
    <property type="match status" value="1"/>
</dbReference>
<dbReference type="PROSITE" id="PS00059">
    <property type="entry name" value="ADH_ZINC"/>
    <property type="match status" value="1"/>
</dbReference>
<comment type="cofactor">
    <cofactor evidence="1 6">
        <name>Zn(2+)</name>
        <dbReference type="ChEBI" id="CHEBI:29105"/>
    </cofactor>
</comment>
<dbReference type="SUPFAM" id="SSF51735">
    <property type="entry name" value="NAD(P)-binding Rossmann-fold domains"/>
    <property type="match status" value="1"/>
</dbReference>
<comment type="similarity">
    <text evidence="2 6">Belongs to the zinc-containing alcohol dehydrogenase family.</text>
</comment>
<dbReference type="InterPro" id="IPR011032">
    <property type="entry name" value="GroES-like_sf"/>
</dbReference>
<reference evidence="9" key="1">
    <citation type="submission" date="2024-04" db="EMBL/GenBank/DDBJ databases">
        <authorList>
            <person name="Shaw F."/>
            <person name="Minotto A."/>
        </authorList>
    </citation>
    <scope>NUCLEOTIDE SEQUENCE [LARGE SCALE GENOMIC DNA]</scope>
</reference>
<keyword evidence="3 6" id="KW-0479">Metal-binding</keyword>
<dbReference type="InterPro" id="IPR013149">
    <property type="entry name" value="ADH-like_C"/>
</dbReference>
<keyword evidence="4 6" id="KW-0862">Zinc</keyword>
<evidence type="ECO:0000256" key="5">
    <source>
        <dbReference type="ARBA" id="ARBA00023002"/>
    </source>
</evidence>
<keyword evidence="5" id="KW-0560">Oxidoreductase</keyword>
<dbReference type="InterPro" id="IPR020843">
    <property type="entry name" value="ER"/>
</dbReference>
<evidence type="ECO:0000313" key="9">
    <source>
        <dbReference type="Proteomes" id="UP001497453"/>
    </source>
</evidence>
<evidence type="ECO:0000256" key="3">
    <source>
        <dbReference type="ARBA" id="ARBA00022723"/>
    </source>
</evidence>